<evidence type="ECO:0000256" key="2">
    <source>
        <dbReference type="ARBA" id="ARBA00022771"/>
    </source>
</evidence>
<feature type="region of interest" description="Disordered" evidence="5">
    <location>
        <begin position="1"/>
        <end position="32"/>
    </location>
</feature>
<feature type="domain" description="RING-type" evidence="6">
    <location>
        <begin position="279"/>
        <end position="320"/>
    </location>
</feature>
<feature type="compositionally biased region" description="Acidic residues" evidence="5">
    <location>
        <begin position="111"/>
        <end position="121"/>
    </location>
</feature>
<dbReference type="Pfam" id="PF13639">
    <property type="entry name" value="zf-RING_2"/>
    <property type="match status" value="1"/>
</dbReference>
<feature type="compositionally biased region" description="Low complexity" evidence="5">
    <location>
        <begin position="216"/>
        <end position="232"/>
    </location>
</feature>
<proteinExistence type="predicted"/>
<dbReference type="Gene3D" id="3.30.40.10">
    <property type="entry name" value="Zinc/RING finger domain, C3HC4 (zinc finger)"/>
    <property type="match status" value="1"/>
</dbReference>
<accession>A0AB34IBX7</accession>
<keyword evidence="3" id="KW-0862">Zinc</keyword>
<evidence type="ECO:0000256" key="5">
    <source>
        <dbReference type="SAM" id="MobiDB-lite"/>
    </source>
</evidence>
<dbReference type="PANTHER" id="PTHR47361:SF4">
    <property type="entry name" value="RING_U-BOX SUPERFAMILY PROTEIN"/>
    <property type="match status" value="1"/>
</dbReference>
<evidence type="ECO:0000313" key="8">
    <source>
        <dbReference type="Proteomes" id="UP001515480"/>
    </source>
</evidence>
<gene>
    <name evidence="7" type="ORF">AB1Y20_016771</name>
</gene>
<feature type="region of interest" description="Disordered" evidence="5">
    <location>
        <begin position="107"/>
        <end position="232"/>
    </location>
</feature>
<dbReference type="InterPro" id="IPR013083">
    <property type="entry name" value="Znf_RING/FYVE/PHD"/>
</dbReference>
<feature type="compositionally biased region" description="Low complexity" evidence="5">
    <location>
        <begin position="193"/>
        <end position="209"/>
    </location>
</feature>
<dbReference type="SUPFAM" id="SSF57850">
    <property type="entry name" value="RING/U-box"/>
    <property type="match status" value="1"/>
</dbReference>
<evidence type="ECO:0000313" key="7">
    <source>
        <dbReference type="EMBL" id="KAL1495403.1"/>
    </source>
</evidence>
<feature type="region of interest" description="Disordered" evidence="5">
    <location>
        <begin position="406"/>
        <end position="491"/>
    </location>
</feature>
<dbReference type="GO" id="GO:0008270">
    <property type="term" value="F:zinc ion binding"/>
    <property type="evidence" value="ECO:0007669"/>
    <property type="project" value="UniProtKB-KW"/>
</dbReference>
<evidence type="ECO:0000256" key="4">
    <source>
        <dbReference type="PROSITE-ProRule" id="PRU00175"/>
    </source>
</evidence>
<evidence type="ECO:0000256" key="1">
    <source>
        <dbReference type="ARBA" id="ARBA00022723"/>
    </source>
</evidence>
<organism evidence="7 8">
    <name type="scientific">Prymnesium parvum</name>
    <name type="common">Toxic golden alga</name>
    <dbReference type="NCBI Taxonomy" id="97485"/>
    <lineage>
        <taxon>Eukaryota</taxon>
        <taxon>Haptista</taxon>
        <taxon>Haptophyta</taxon>
        <taxon>Prymnesiophyceae</taxon>
        <taxon>Prymnesiales</taxon>
        <taxon>Prymnesiaceae</taxon>
        <taxon>Prymnesium</taxon>
    </lineage>
</organism>
<protein>
    <recommendedName>
        <fullName evidence="6">RING-type domain-containing protein</fullName>
    </recommendedName>
</protein>
<dbReference type="PANTHER" id="PTHR47361">
    <property type="entry name" value="RING/U-BOX SUPERFAMILY PROTEIN"/>
    <property type="match status" value="1"/>
</dbReference>
<dbReference type="InterPro" id="IPR017907">
    <property type="entry name" value="Znf_RING_CS"/>
</dbReference>
<reference evidence="7 8" key="1">
    <citation type="journal article" date="2024" name="Science">
        <title>Giant polyketide synthase enzymes in the biosynthesis of giant marine polyether toxins.</title>
        <authorList>
            <person name="Fallon T.R."/>
            <person name="Shende V.V."/>
            <person name="Wierzbicki I.H."/>
            <person name="Pendleton A.L."/>
            <person name="Watervoot N.F."/>
            <person name="Auber R.P."/>
            <person name="Gonzalez D.J."/>
            <person name="Wisecaver J.H."/>
            <person name="Moore B.S."/>
        </authorList>
    </citation>
    <scope>NUCLEOTIDE SEQUENCE [LARGE SCALE GENOMIC DNA]</scope>
    <source>
        <strain evidence="7 8">12B1</strain>
    </source>
</reference>
<dbReference type="PROSITE" id="PS00518">
    <property type="entry name" value="ZF_RING_1"/>
    <property type="match status" value="1"/>
</dbReference>
<dbReference type="EMBL" id="JBGBPQ010000032">
    <property type="protein sequence ID" value="KAL1495403.1"/>
    <property type="molecule type" value="Genomic_DNA"/>
</dbReference>
<comment type="caution">
    <text evidence="7">The sequence shown here is derived from an EMBL/GenBank/DDBJ whole genome shotgun (WGS) entry which is preliminary data.</text>
</comment>
<dbReference type="AlphaFoldDB" id="A0AB34IBX7"/>
<dbReference type="Proteomes" id="UP001515480">
    <property type="component" value="Unassembled WGS sequence"/>
</dbReference>
<sequence length="491" mass="53189">MGKAGKKAKRRAAMADERAYQTSSTARTRRRDWEAEEEAAAAAPVVVGCTCALRAGRVVLRLEVGRSARPPPLAPPRQSSAAGDDIFGMDDMEELDEPCDGVEWARRGRAEEEEEEEEERAEGEGIAEGWEEEEEESERRERRWQQAQEEGACSRPVSVPHGTAGGCGEARRRRELSDAHKIAMSRATELQMSSSPSSFSPARSLEAWPALPPSPLSSSLSQGASPVPSFALGEPAAAPLDAEADERQEAKELACALAAIEAAEAVGARGEAEEEGVLCAICHGSIQPQEAALVRGCDHAFCNGCILNWAMQKPKCPLCQEQFTHLWLYKQLDGTYNDFLVEQNVEVLLCATWFRKQVVSEFTPQPAEYEEEEEYLEMLQYMYGGAREVEEANLYYEDMARRTRGSRPRAVGNRTFGSGGVMATGRRAARATPNVGPSRASAAGSPPDSGPAAARSPSASALKKAEKLAVKESQKMARREAALAGGKGKSV</sequence>
<keyword evidence="8" id="KW-1185">Reference proteome</keyword>
<name>A0AB34IBX7_PRYPA</name>
<evidence type="ECO:0000259" key="6">
    <source>
        <dbReference type="PROSITE" id="PS50089"/>
    </source>
</evidence>
<feature type="compositionally biased region" description="Low complexity" evidence="5">
    <location>
        <begin position="436"/>
        <end position="462"/>
    </location>
</feature>
<dbReference type="PROSITE" id="PS50089">
    <property type="entry name" value="ZF_RING_2"/>
    <property type="match status" value="1"/>
</dbReference>
<keyword evidence="1" id="KW-0479">Metal-binding</keyword>
<feature type="compositionally biased region" description="Basic residues" evidence="5">
    <location>
        <begin position="1"/>
        <end position="12"/>
    </location>
</feature>
<keyword evidence="2 4" id="KW-0863">Zinc-finger</keyword>
<feature type="compositionally biased region" description="Basic and acidic residues" evidence="5">
    <location>
        <begin position="169"/>
        <end position="181"/>
    </location>
</feature>
<evidence type="ECO:0000256" key="3">
    <source>
        <dbReference type="ARBA" id="ARBA00022833"/>
    </source>
</evidence>
<feature type="compositionally biased region" description="Basic and acidic residues" evidence="5">
    <location>
        <begin position="463"/>
        <end position="481"/>
    </location>
</feature>
<dbReference type="SMART" id="SM00184">
    <property type="entry name" value="RING"/>
    <property type="match status" value="1"/>
</dbReference>
<dbReference type="InterPro" id="IPR001841">
    <property type="entry name" value="Znf_RING"/>
</dbReference>